<sequence length="426" mass="48271">MDNKKLVLATMLATSLLLSACGSKEEAASEPKEEEKKTEEVKNEKDSSNEEEKEIEKEEPKKDENEKEISDNEVFNPTIGEETEGNVEVIYTNPSANFIHDLDGFKIAVDKYQIVKVSDINEATKSYFDDQIEGYVVTANVTIENGTDKQMYFNNVHKIQMTSDFDYISARTNYFIAEDKQISNNKKSETVSLYEPGEKVSGLLTFVFTNEEYETLKTVKPKYIIEGGLADNPEFKGSNGAESPAYDFIYSDEQAKEVSEQPNFYQDRLTTDNMADKKMIFEKLDINDTQQIDKVNITLEGVQYTEVLPTEANKERFVNFGDNGIVALTVKLKIDNQSDIPLNLSSLGTILSVDDNRARVLSQGMVEPSDPREIVAGAQGEKLHVFLFRKDEFGIYKKFTMEFGPFKLENGQDAFKGRKLTFELPR</sequence>
<accession>A0ABT9ZBR4</accession>
<feature type="signal peptide" evidence="2">
    <location>
        <begin position="1"/>
        <end position="20"/>
    </location>
</feature>
<dbReference type="PROSITE" id="PS51257">
    <property type="entry name" value="PROKAR_LIPOPROTEIN"/>
    <property type="match status" value="1"/>
</dbReference>
<protein>
    <recommendedName>
        <fullName evidence="5">DUF5068 domain-containing protein</fullName>
    </recommendedName>
</protein>
<evidence type="ECO:0008006" key="5">
    <source>
        <dbReference type="Google" id="ProtNLM"/>
    </source>
</evidence>
<dbReference type="InterPro" id="IPR031888">
    <property type="entry name" value="DUF5068"/>
</dbReference>
<dbReference type="Gene3D" id="2.60.40.4170">
    <property type="match status" value="1"/>
</dbReference>
<proteinExistence type="predicted"/>
<reference evidence="3 4" key="1">
    <citation type="submission" date="2023-07" db="EMBL/GenBank/DDBJ databases">
        <title>Genomic Encyclopedia of Type Strains, Phase IV (KMG-IV): sequencing the most valuable type-strain genomes for metagenomic binning, comparative biology and taxonomic classification.</title>
        <authorList>
            <person name="Goeker M."/>
        </authorList>
    </citation>
    <scope>NUCLEOTIDE SEQUENCE [LARGE SCALE GENOMIC DNA]</scope>
    <source>
        <strain evidence="3 4">DSM 29005</strain>
    </source>
</reference>
<name>A0ABT9ZBR4_9BACI</name>
<keyword evidence="2" id="KW-0732">Signal</keyword>
<organism evidence="3 4">
    <name type="scientific">Metabacillus malikii</name>
    <dbReference type="NCBI Taxonomy" id="1504265"/>
    <lineage>
        <taxon>Bacteria</taxon>
        <taxon>Bacillati</taxon>
        <taxon>Bacillota</taxon>
        <taxon>Bacilli</taxon>
        <taxon>Bacillales</taxon>
        <taxon>Bacillaceae</taxon>
        <taxon>Metabacillus</taxon>
    </lineage>
</organism>
<evidence type="ECO:0000256" key="1">
    <source>
        <dbReference type="SAM" id="MobiDB-lite"/>
    </source>
</evidence>
<feature type="compositionally biased region" description="Basic and acidic residues" evidence="1">
    <location>
        <begin position="23"/>
        <end position="70"/>
    </location>
</feature>
<dbReference type="RefSeq" id="WP_307337786.1">
    <property type="nucleotide sequence ID" value="NZ_JAUSUD010000003.1"/>
</dbReference>
<dbReference type="Pfam" id="PF16781">
    <property type="entry name" value="DUF5068"/>
    <property type="match status" value="1"/>
</dbReference>
<feature type="chain" id="PRO_5046509909" description="DUF5068 domain-containing protein" evidence="2">
    <location>
        <begin position="21"/>
        <end position="426"/>
    </location>
</feature>
<evidence type="ECO:0000256" key="2">
    <source>
        <dbReference type="SAM" id="SignalP"/>
    </source>
</evidence>
<evidence type="ECO:0000313" key="3">
    <source>
        <dbReference type="EMBL" id="MDQ0229667.1"/>
    </source>
</evidence>
<dbReference type="EMBL" id="JAUSUD010000003">
    <property type="protein sequence ID" value="MDQ0229667.1"/>
    <property type="molecule type" value="Genomic_DNA"/>
</dbReference>
<comment type="caution">
    <text evidence="3">The sequence shown here is derived from an EMBL/GenBank/DDBJ whole genome shotgun (WGS) entry which is preliminary data.</text>
</comment>
<keyword evidence="4" id="KW-1185">Reference proteome</keyword>
<dbReference type="Proteomes" id="UP001234495">
    <property type="component" value="Unassembled WGS sequence"/>
</dbReference>
<evidence type="ECO:0000313" key="4">
    <source>
        <dbReference type="Proteomes" id="UP001234495"/>
    </source>
</evidence>
<gene>
    <name evidence="3" type="ORF">J2S19_000919</name>
</gene>
<feature type="region of interest" description="Disordered" evidence="1">
    <location>
        <begin position="21"/>
        <end position="81"/>
    </location>
</feature>